<name>A0A6B0UEZ1_IXORI</name>
<feature type="signal peptide" evidence="1">
    <location>
        <begin position="1"/>
        <end position="15"/>
    </location>
</feature>
<keyword evidence="1" id="KW-0732">Signal</keyword>
<proteinExistence type="predicted"/>
<evidence type="ECO:0000256" key="1">
    <source>
        <dbReference type="SAM" id="SignalP"/>
    </source>
</evidence>
<organism evidence="2">
    <name type="scientific">Ixodes ricinus</name>
    <name type="common">Common tick</name>
    <name type="synonym">Acarus ricinus</name>
    <dbReference type="NCBI Taxonomy" id="34613"/>
    <lineage>
        <taxon>Eukaryota</taxon>
        <taxon>Metazoa</taxon>
        <taxon>Ecdysozoa</taxon>
        <taxon>Arthropoda</taxon>
        <taxon>Chelicerata</taxon>
        <taxon>Arachnida</taxon>
        <taxon>Acari</taxon>
        <taxon>Parasitiformes</taxon>
        <taxon>Ixodida</taxon>
        <taxon>Ixodoidea</taxon>
        <taxon>Ixodidae</taxon>
        <taxon>Ixodinae</taxon>
        <taxon>Ixodes</taxon>
    </lineage>
</organism>
<sequence>MKIFLLSLTLGVVLHFPPSNQSLLCFPCFFLCRSKESRIQFYLVSWLEASVSFGHVPKSGCSWRNSVRSVGRSVITPHAPRRKARWKSSFSFSTHR</sequence>
<evidence type="ECO:0000313" key="2">
    <source>
        <dbReference type="EMBL" id="MXU87425.1"/>
    </source>
</evidence>
<reference evidence="2" key="1">
    <citation type="submission" date="2019-12" db="EMBL/GenBank/DDBJ databases">
        <title>An insight into the sialome of adult female Ixodes ricinus ticks feeding for 6 days.</title>
        <authorList>
            <person name="Perner J."/>
            <person name="Ribeiro J.M.C."/>
        </authorList>
    </citation>
    <scope>NUCLEOTIDE SEQUENCE</scope>
    <source>
        <strain evidence="2">Semi-engorged</strain>
        <tissue evidence="2">Salivary glands</tissue>
    </source>
</reference>
<feature type="chain" id="PRO_5025553861" evidence="1">
    <location>
        <begin position="16"/>
        <end position="96"/>
    </location>
</feature>
<dbReference type="EMBL" id="GIFC01005342">
    <property type="protein sequence ID" value="MXU87425.1"/>
    <property type="molecule type" value="Transcribed_RNA"/>
</dbReference>
<dbReference type="AlphaFoldDB" id="A0A6B0UEZ1"/>
<protein>
    <submittedName>
        <fullName evidence="2">Putative secreted protein</fullName>
    </submittedName>
</protein>
<accession>A0A6B0UEZ1</accession>